<comment type="caution">
    <text evidence="2">The sequence shown here is derived from an EMBL/GenBank/DDBJ whole genome shotgun (WGS) entry which is preliminary data.</text>
</comment>
<feature type="domain" description="5-hmdU DNA kinase helical" evidence="1">
    <location>
        <begin position="7"/>
        <end position="286"/>
    </location>
</feature>
<protein>
    <recommendedName>
        <fullName evidence="1">5-hmdU DNA kinase helical domain-containing protein</fullName>
    </recommendedName>
</protein>
<reference evidence="2 3" key="1">
    <citation type="submission" date="2020-03" db="EMBL/GenBank/DDBJ databases">
        <title>Roseomonas selenitidurans sp. nov. isolated from soil.</title>
        <authorList>
            <person name="Liu H."/>
        </authorList>
    </citation>
    <scope>NUCLEOTIDE SEQUENCE [LARGE SCALE GENOMIC DNA]</scope>
    <source>
        <strain evidence="2 3">JCM 15073</strain>
    </source>
</reference>
<dbReference type="InterPro" id="IPR040684">
    <property type="entry name" value="HMUDK_hel"/>
</dbReference>
<evidence type="ECO:0000313" key="2">
    <source>
        <dbReference type="EMBL" id="NKE48580.1"/>
    </source>
</evidence>
<sequence length="335" mass="38356">MRGLQRTPVFDLYWRFACERQAIYFRRLEGKGPPWTEDPILQSFKFTNAYRAADRVSQYLIRRVIYDERYPDAPAEVVFRTLLFKFFNKISTWELLEHRFGLLTWQSFDPYAYDQVLAEALTSGRRLYSAAYIIPPVSLDQTRTKHRGHLKLLGLMLESSFVPRLQQSRDLQEVFELLKSFPSLGDFLAFQLAIDLNYTSVIDHDEASFVVAGPGARDGLAKTFLNAEAVPADALIAHMMEEQGSELARLGLSFRSLWGRPLQLIDCQNLFCEISKYTRVSHPEIAGLSGRTRIKQMFRPQGAPTQPWFPPKWGLNGKIPTYASTPSSDLFGDAL</sequence>
<accession>A0ABX1F8L5</accession>
<proteinExistence type="predicted"/>
<dbReference type="EMBL" id="JAAVTX010000010">
    <property type="protein sequence ID" value="NKE48580.1"/>
    <property type="molecule type" value="Genomic_DNA"/>
</dbReference>
<keyword evidence="3" id="KW-1185">Reference proteome</keyword>
<name>A0ABX1F8L5_9PROT</name>
<evidence type="ECO:0000259" key="1">
    <source>
        <dbReference type="Pfam" id="PF18723"/>
    </source>
</evidence>
<dbReference type="Pfam" id="PF18723">
    <property type="entry name" value="HMUDK_hel"/>
    <property type="match status" value="1"/>
</dbReference>
<evidence type="ECO:0000313" key="3">
    <source>
        <dbReference type="Proteomes" id="UP000765160"/>
    </source>
</evidence>
<gene>
    <name evidence="2" type="ORF">HB662_27680</name>
</gene>
<organism evidence="2 3">
    <name type="scientific">Falsiroseomonas frigidaquae</name>
    <dbReference type="NCBI Taxonomy" id="487318"/>
    <lineage>
        <taxon>Bacteria</taxon>
        <taxon>Pseudomonadati</taxon>
        <taxon>Pseudomonadota</taxon>
        <taxon>Alphaproteobacteria</taxon>
        <taxon>Acetobacterales</taxon>
        <taxon>Roseomonadaceae</taxon>
        <taxon>Falsiroseomonas</taxon>
    </lineage>
</organism>
<dbReference type="Proteomes" id="UP000765160">
    <property type="component" value="Unassembled WGS sequence"/>
</dbReference>